<evidence type="ECO:0000256" key="8">
    <source>
        <dbReference type="PROSITE-ProRule" id="PRU00309"/>
    </source>
</evidence>
<feature type="compositionally biased region" description="Basic and acidic residues" evidence="10">
    <location>
        <begin position="399"/>
        <end position="411"/>
    </location>
</feature>
<evidence type="ECO:0000256" key="5">
    <source>
        <dbReference type="ARBA" id="ARBA00023015"/>
    </source>
</evidence>
<evidence type="ECO:0000313" key="12">
    <source>
        <dbReference type="Ensembl" id="ENSLBEP00000006155.1"/>
    </source>
</evidence>
<keyword evidence="2" id="KW-0479">Metal-binding</keyword>
<evidence type="ECO:0000259" key="11">
    <source>
        <dbReference type="PROSITE" id="PS50950"/>
    </source>
</evidence>
<organism evidence="12 13">
    <name type="scientific">Labrus bergylta</name>
    <name type="common">ballan wrasse</name>
    <dbReference type="NCBI Taxonomy" id="56723"/>
    <lineage>
        <taxon>Eukaryota</taxon>
        <taxon>Metazoa</taxon>
        <taxon>Chordata</taxon>
        <taxon>Craniata</taxon>
        <taxon>Vertebrata</taxon>
        <taxon>Euteleostomi</taxon>
        <taxon>Actinopterygii</taxon>
        <taxon>Neopterygii</taxon>
        <taxon>Teleostei</taxon>
        <taxon>Neoteleostei</taxon>
        <taxon>Acanthomorphata</taxon>
        <taxon>Eupercaria</taxon>
        <taxon>Labriformes</taxon>
        <taxon>Labridae</taxon>
        <taxon>Labrus</taxon>
    </lineage>
</organism>
<reference evidence="12" key="2">
    <citation type="submission" date="2025-09" db="UniProtKB">
        <authorList>
            <consortium name="Ensembl"/>
        </authorList>
    </citation>
    <scope>IDENTIFICATION</scope>
</reference>
<dbReference type="PANTHER" id="PTHR12081:SF19">
    <property type="entry name" value="TRANSCRIPTION FACTOR E2F6"/>
    <property type="match status" value="1"/>
</dbReference>
<keyword evidence="3 8" id="KW-0863">Zinc-finger</keyword>
<keyword evidence="6 8" id="KW-0238">DNA-binding</keyword>
<comment type="subcellular location">
    <subcellularLocation>
        <location evidence="9">Nucleus</location>
    </subcellularLocation>
</comment>
<keyword evidence="9" id="KW-0539">Nucleus</keyword>
<feature type="region of interest" description="Disordered" evidence="10">
    <location>
        <begin position="128"/>
        <end position="174"/>
    </location>
</feature>
<dbReference type="SUPFAM" id="SSF144074">
    <property type="entry name" value="E2F-DP heterodimerization region"/>
    <property type="match status" value="1"/>
</dbReference>
<dbReference type="InterPro" id="IPR037241">
    <property type="entry name" value="E2F-DP_heterodim"/>
</dbReference>
<evidence type="ECO:0000256" key="1">
    <source>
        <dbReference type="ARBA" id="ARBA00010940"/>
    </source>
</evidence>
<dbReference type="GO" id="GO:0090575">
    <property type="term" value="C:RNA polymerase II transcription regulator complex"/>
    <property type="evidence" value="ECO:0007669"/>
    <property type="project" value="TreeGrafter"/>
</dbReference>
<evidence type="ECO:0000256" key="6">
    <source>
        <dbReference type="ARBA" id="ARBA00023125"/>
    </source>
</evidence>
<dbReference type="Gene3D" id="1.10.10.10">
    <property type="entry name" value="Winged helix-like DNA-binding domain superfamily/Winged helix DNA-binding domain"/>
    <property type="match status" value="1"/>
</dbReference>
<dbReference type="InterPro" id="IPR032198">
    <property type="entry name" value="E2F_CC-MB"/>
</dbReference>
<evidence type="ECO:0000313" key="13">
    <source>
        <dbReference type="Proteomes" id="UP000261660"/>
    </source>
</evidence>
<dbReference type="InterPro" id="IPR006612">
    <property type="entry name" value="THAP_Znf"/>
</dbReference>
<dbReference type="SUPFAM" id="SSF57716">
    <property type="entry name" value="Glucocorticoid receptor-like (DNA-binding domain)"/>
    <property type="match status" value="1"/>
</dbReference>
<keyword evidence="13" id="KW-1185">Reference proteome</keyword>
<evidence type="ECO:0000256" key="10">
    <source>
        <dbReference type="SAM" id="MobiDB-lite"/>
    </source>
</evidence>
<dbReference type="SMART" id="SM00692">
    <property type="entry name" value="DM3"/>
    <property type="match status" value="1"/>
</dbReference>
<feature type="compositionally biased region" description="Basic and acidic residues" evidence="10">
    <location>
        <begin position="436"/>
        <end position="460"/>
    </location>
</feature>
<dbReference type="InterPro" id="IPR015633">
    <property type="entry name" value="E2F"/>
</dbReference>
<dbReference type="STRING" id="56723.ENSLBEP00000006155"/>
<feature type="compositionally biased region" description="Basic and acidic residues" evidence="10">
    <location>
        <begin position="503"/>
        <end position="519"/>
    </location>
</feature>
<dbReference type="Pfam" id="PF02319">
    <property type="entry name" value="WHD_E2F_TDP"/>
    <property type="match status" value="1"/>
</dbReference>
<feature type="compositionally biased region" description="Basic and acidic residues" evidence="10">
    <location>
        <begin position="537"/>
        <end position="564"/>
    </location>
</feature>
<evidence type="ECO:0000256" key="4">
    <source>
        <dbReference type="ARBA" id="ARBA00022833"/>
    </source>
</evidence>
<keyword evidence="7 9" id="KW-0804">Transcription</keyword>
<dbReference type="GO" id="GO:0046983">
    <property type="term" value="F:protein dimerization activity"/>
    <property type="evidence" value="ECO:0007669"/>
    <property type="project" value="InterPro"/>
</dbReference>
<dbReference type="PROSITE" id="PS50950">
    <property type="entry name" value="ZF_THAP"/>
    <property type="match status" value="1"/>
</dbReference>
<evidence type="ECO:0000256" key="9">
    <source>
        <dbReference type="RuleBase" id="RU003796"/>
    </source>
</evidence>
<name>A0A3Q3LB02_9LABR</name>
<dbReference type="GeneTree" id="ENSGT00940000155734"/>
<dbReference type="AlphaFoldDB" id="A0A3Q3LB02"/>
<dbReference type="Gene3D" id="6.10.250.540">
    <property type="match status" value="1"/>
</dbReference>
<keyword evidence="5 9" id="KW-0805">Transcription regulation</keyword>
<dbReference type="InParanoid" id="A0A3Q3LB02"/>
<evidence type="ECO:0000256" key="7">
    <source>
        <dbReference type="ARBA" id="ARBA00023163"/>
    </source>
</evidence>
<dbReference type="SMART" id="SM00980">
    <property type="entry name" value="THAP"/>
    <property type="match status" value="1"/>
</dbReference>
<keyword evidence="4" id="KW-0862">Zinc</keyword>
<dbReference type="PANTHER" id="PTHR12081">
    <property type="entry name" value="TRANSCRIPTION FACTOR E2F"/>
    <property type="match status" value="1"/>
</dbReference>
<evidence type="ECO:0000256" key="2">
    <source>
        <dbReference type="ARBA" id="ARBA00022723"/>
    </source>
</evidence>
<protein>
    <recommendedName>
        <fullName evidence="11">THAP-type domain-containing protein</fullName>
    </recommendedName>
</protein>
<dbReference type="GO" id="GO:0000978">
    <property type="term" value="F:RNA polymerase II cis-regulatory region sequence-specific DNA binding"/>
    <property type="evidence" value="ECO:0007669"/>
    <property type="project" value="InterPro"/>
</dbReference>
<feature type="region of interest" description="Disordered" evidence="10">
    <location>
        <begin position="388"/>
        <end position="564"/>
    </location>
</feature>
<dbReference type="Pfam" id="PF16421">
    <property type="entry name" value="E2F_CC-MB"/>
    <property type="match status" value="1"/>
</dbReference>
<feature type="compositionally biased region" description="Polar residues" evidence="10">
    <location>
        <begin position="156"/>
        <end position="165"/>
    </location>
</feature>
<sequence length="564" mass="63228">MVWCVVSGCENRSGKGRGNPGILNRPQKKFFSFPSDPKRVKVWLAALREMDKLDSPDQHFICEDHFLPQDVSAAGVNSDAIPIMPPCLDGPMDMISSWAAESSEEEEEEDEWQTEGYDNVYEGGISFPLPRLPAVDPPPAINPPTQDPDTKKTSETKNPSSVKSPSQKERVRPGKPLATQILELLRAAPDGILDLNRTMLTLETSSFRVWEITCVLQGINLVEKMPRNRIRWIGGDLSSSSLNQQHFQAEVENLKATEENLDRLIRSCSEQLFDLTDDKDNAALAYVTPEDLCRIEAFRQQEVMVVKAPDGTSLKIPAPTEDSIQLHFKGRKGPIQVLTCDIRTGDSAAEESGRFLTVEESQIKSSALHKDSEDSSLLVLQSVNPRQPVELPLSNEEESNQHEGSWRRETPEQDAEDQTIQGEDRPFLEGTFITVFKEEPFDPELKEREPTSSQEEKAPYEEEPSDPEPQTEKTELCGGTCEAKTEVSAAPYTPQEEEFQAPYKEEPSDPEPQKEEKELCGGTSEVKTDVSTAPYKPQDEKFQALYKEEPSDPEPQKEEKVSHV</sequence>
<feature type="domain" description="THAP-type" evidence="11">
    <location>
        <begin position="1"/>
        <end position="85"/>
    </location>
</feature>
<reference evidence="12" key="1">
    <citation type="submission" date="2025-08" db="UniProtKB">
        <authorList>
            <consortium name="Ensembl"/>
        </authorList>
    </citation>
    <scope>IDENTIFICATION</scope>
</reference>
<dbReference type="GO" id="GO:0008270">
    <property type="term" value="F:zinc ion binding"/>
    <property type="evidence" value="ECO:0007669"/>
    <property type="project" value="UniProtKB-KW"/>
</dbReference>
<evidence type="ECO:0000256" key="3">
    <source>
        <dbReference type="ARBA" id="ARBA00022771"/>
    </source>
</evidence>
<dbReference type="InterPro" id="IPR003316">
    <property type="entry name" value="E2F_WHTH_DNA-bd_dom"/>
</dbReference>
<dbReference type="GO" id="GO:0000981">
    <property type="term" value="F:DNA-binding transcription factor activity, RNA polymerase II-specific"/>
    <property type="evidence" value="ECO:0007669"/>
    <property type="project" value="TreeGrafter"/>
</dbReference>
<comment type="similarity">
    <text evidence="1 9">Belongs to the E2F/DP family.</text>
</comment>
<dbReference type="CDD" id="cd14660">
    <property type="entry name" value="E2F_DD"/>
    <property type="match status" value="1"/>
</dbReference>
<dbReference type="Ensembl" id="ENSLBET00000006456.1">
    <property type="protein sequence ID" value="ENSLBEP00000006155.1"/>
    <property type="gene ID" value="ENSLBEG00000004729.1"/>
</dbReference>
<dbReference type="SMART" id="SM01372">
    <property type="entry name" value="E2F_TDP"/>
    <property type="match status" value="1"/>
</dbReference>
<dbReference type="Proteomes" id="UP000261660">
    <property type="component" value="Unplaced"/>
</dbReference>
<accession>A0A3Q3LB02</accession>
<proteinExistence type="inferred from homology"/>
<feature type="compositionally biased region" description="Pro residues" evidence="10">
    <location>
        <begin position="135"/>
        <end position="146"/>
    </location>
</feature>
<dbReference type="InterPro" id="IPR036388">
    <property type="entry name" value="WH-like_DNA-bd_sf"/>
</dbReference>
<dbReference type="Pfam" id="PF05485">
    <property type="entry name" value="THAP"/>
    <property type="match status" value="1"/>
</dbReference>